<comment type="subcellular location">
    <subcellularLocation>
        <location evidence="1">Membrane</location>
        <topology evidence="1">Multi-pass membrane protein</topology>
    </subcellularLocation>
</comment>
<feature type="transmembrane region" description="Helical" evidence="5">
    <location>
        <begin position="21"/>
        <end position="46"/>
    </location>
</feature>
<dbReference type="InterPro" id="IPR044878">
    <property type="entry name" value="UbiA_sf"/>
</dbReference>
<evidence type="ECO:0000256" key="5">
    <source>
        <dbReference type="SAM" id="Phobius"/>
    </source>
</evidence>
<dbReference type="CDD" id="cd13956">
    <property type="entry name" value="PT_UbiA"/>
    <property type="match status" value="1"/>
</dbReference>
<evidence type="ECO:0000313" key="7">
    <source>
        <dbReference type="Proteomes" id="UP000244893"/>
    </source>
</evidence>
<evidence type="ECO:0000256" key="3">
    <source>
        <dbReference type="ARBA" id="ARBA00022989"/>
    </source>
</evidence>
<keyword evidence="2 5" id="KW-0812">Transmembrane</keyword>
<dbReference type="Pfam" id="PF01040">
    <property type="entry name" value="UbiA"/>
    <property type="match status" value="1"/>
</dbReference>
<keyword evidence="4 5" id="KW-0472">Membrane</keyword>
<feature type="transmembrane region" description="Helical" evidence="5">
    <location>
        <begin position="85"/>
        <end position="118"/>
    </location>
</feature>
<evidence type="ECO:0000256" key="2">
    <source>
        <dbReference type="ARBA" id="ARBA00022692"/>
    </source>
</evidence>
<protein>
    <submittedName>
        <fullName evidence="6">1,4-dihydroxy-2-naphthoate prenyltransferase</fullName>
    </submittedName>
</protein>
<organism evidence="6 7">
    <name type="scientific">Amnibacterium flavum</name>
    <dbReference type="NCBI Taxonomy" id="2173173"/>
    <lineage>
        <taxon>Bacteria</taxon>
        <taxon>Bacillati</taxon>
        <taxon>Actinomycetota</taxon>
        <taxon>Actinomycetes</taxon>
        <taxon>Micrococcales</taxon>
        <taxon>Microbacteriaceae</taxon>
        <taxon>Amnibacterium</taxon>
    </lineage>
</organism>
<evidence type="ECO:0000256" key="4">
    <source>
        <dbReference type="ARBA" id="ARBA00023136"/>
    </source>
</evidence>
<dbReference type="EMBL" id="QEOP01000002">
    <property type="protein sequence ID" value="PVZ94071.1"/>
    <property type="molecule type" value="Genomic_DNA"/>
</dbReference>
<feature type="transmembrane region" description="Helical" evidence="5">
    <location>
        <begin position="221"/>
        <end position="241"/>
    </location>
</feature>
<dbReference type="GO" id="GO:0016765">
    <property type="term" value="F:transferase activity, transferring alkyl or aryl (other than methyl) groups"/>
    <property type="evidence" value="ECO:0007669"/>
    <property type="project" value="InterPro"/>
</dbReference>
<reference evidence="6 7" key="1">
    <citation type="submission" date="2018-05" db="EMBL/GenBank/DDBJ databases">
        <title>Amnibacterium sp. M8JJ-5, whole genome shotgun sequence.</title>
        <authorList>
            <person name="Tuo L."/>
        </authorList>
    </citation>
    <scope>NUCLEOTIDE SEQUENCE [LARGE SCALE GENOMIC DNA]</scope>
    <source>
        <strain evidence="6 7">M8JJ-5</strain>
    </source>
</reference>
<dbReference type="Gene3D" id="1.10.357.140">
    <property type="entry name" value="UbiA prenyltransferase"/>
    <property type="match status" value="1"/>
</dbReference>
<dbReference type="AlphaFoldDB" id="A0A2V1HP11"/>
<dbReference type="RefSeq" id="WP_116756585.1">
    <property type="nucleotide sequence ID" value="NZ_JBHUEX010000001.1"/>
</dbReference>
<comment type="caution">
    <text evidence="6">The sequence shown here is derived from an EMBL/GenBank/DDBJ whole genome shotgun (WGS) entry which is preliminary data.</text>
</comment>
<sequence length="278" mass="28823">MTRVSALLRASHPAPGAAVTLVVLALAVAVGLSPGLVILVTATMALDQLSVGWSNDWIDAERDRIAGRRDKPVALGQVSRRTVGIAAIVALVLSIAGGFLVSPAAGLAHTVFVLSAWGYNLGLKRTALSFVPYMVSFGLLPAIVTLSLDPPAWPAWWATAAGAGLGLSAHLANVLPDLDDDARTGVRGFPHRLGARPSGVLAFLALVASSLVIAWNAQSVAGIVCFAIIVVVAAYGMSLVLRRRLSRSLFLLILVSALLTVVSLVVAGADLVGFNVMR</sequence>
<feature type="transmembrane region" description="Helical" evidence="5">
    <location>
        <begin position="130"/>
        <end position="148"/>
    </location>
</feature>
<evidence type="ECO:0000256" key="1">
    <source>
        <dbReference type="ARBA" id="ARBA00004141"/>
    </source>
</evidence>
<dbReference type="GO" id="GO:0016020">
    <property type="term" value="C:membrane"/>
    <property type="evidence" value="ECO:0007669"/>
    <property type="project" value="UniProtKB-SubCell"/>
</dbReference>
<keyword evidence="7" id="KW-1185">Reference proteome</keyword>
<keyword evidence="3 5" id="KW-1133">Transmembrane helix</keyword>
<dbReference type="Proteomes" id="UP000244893">
    <property type="component" value="Unassembled WGS sequence"/>
</dbReference>
<evidence type="ECO:0000313" key="6">
    <source>
        <dbReference type="EMBL" id="PVZ94071.1"/>
    </source>
</evidence>
<dbReference type="OrthoDB" id="3212588at2"/>
<keyword evidence="6" id="KW-0808">Transferase</keyword>
<feature type="transmembrane region" description="Helical" evidence="5">
    <location>
        <begin position="193"/>
        <end position="215"/>
    </location>
</feature>
<accession>A0A2V1HP11</accession>
<proteinExistence type="predicted"/>
<feature type="transmembrane region" description="Helical" evidence="5">
    <location>
        <begin position="248"/>
        <end position="269"/>
    </location>
</feature>
<name>A0A2V1HP11_9MICO</name>
<dbReference type="InterPro" id="IPR000537">
    <property type="entry name" value="UbiA_prenyltransferase"/>
</dbReference>
<feature type="transmembrane region" description="Helical" evidence="5">
    <location>
        <begin position="154"/>
        <end position="172"/>
    </location>
</feature>
<gene>
    <name evidence="6" type="ORF">DDQ50_09975</name>
</gene>